<keyword evidence="6" id="KW-1185">Reference proteome</keyword>
<dbReference type="GO" id="GO:0005634">
    <property type="term" value="C:nucleus"/>
    <property type="evidence" value="ECO:0007669"/>
    <property type="project" value="UniProtKB-SubCell"/>
</dbReference>
<feature type="region of interest" description="Disordered" evidence="4">
    <location>
        <begin position="1"/>
        <end position="70"/>
    </location>
</feature>
<protein>
    <submittedName>
        <fullName evidence="5">Uncharacterized protein</fullName>
    </submittedName>
</protein>
<dbReference type="EMBL" id="SPHZ02000005">
    <property type="protein sequence ID" value="KAF0919092.1"/>
    <property type="molecule type" value="Genomic_DNA"/>
</dbReference>
<name>A0A6G1E3M6_9ORYZ</name>
<comment type="subcellular location">
    <subcellularLocation>
        <location evidence="1">Nucleus</location>
    </subcellularLocation>
</comment>
<evidence type="ECO:0000256" key="2">
    <source>
        <dbReference type="ARBA" id="ARBA00009937"/>
    </source>
</evidence>
<evidence type="ECO:0000256" key="4">
    <source>
        <dbReference type="SAM" id="MobiDB-lite"/>
    </source>
</evidence>
<organism evidence="5 6">
    <name type="scientific">Oryza meyeriana var. granulata</name>
    <dbReference type="NCBI Taxonomy" id="110450"/>
    <lineage>
        <taxon>Eukaryota</taxon>
        <taxon>Viridiplantae</taxon>
        <taxon>Streptophyta</taxon>
        <taxon>Embryophyta</taxon>
        <taxon>Tracheophyta</taxon>
        <taxon>Spermatophyta</taxon>
        <taxon>Magnoliopsida</taxon>
        <taxon>Liliopsida</taxon>
        <taxon>Poales</taxon>
        <taxon>Poaceae</taxon>
        <taxon>BOP clade</taxon>
        <taxon>Oryzoideae</taxon>
        <taxon>Oryzeae</taxon>
        <taxon>Oryzinae</taxon>
        <taxon>Oryza</taxon>
        <taxon>Oryza meyeriana</taxon>
    </lineage>
</organism>
<dbReference type="Proteomes" id="UP000479710">
    <property type="component" value="Unassembled WGS sequence"/>
</dbReference>
<evidence type="ECO:0000313" key="6">
    <source>
        <dbReference type="Proteomes" id="UP000479710"/>
    </source>
</evidence>
<evidence type="ECO:0000256" key="1">
    <source>
        <dbReference type="ARBA" id="ARBA00004123"/>
    </source>
</evidence>
<dbReference type="PANTHER" id="PTHR33669">
    <property type="entry name" value="PROTEIN NEGATIVE REGULATOR OF RESISTANCE"/>
    <property type="match status" value="1"/>
</dbReference>
<comment type="similarity">
    <text evidence="2">Belongs to the NPR1-interactor family.</text>
</comment>
<comment type="caution">
    <text evidence="5">The sequence shown here is derived from an EMBL/GenBank/DDBJ whole genome shotgun (WGS) entry which is preliminary data.</text>
</comment>
<dbReference type="InterPro" id="IPR031425">
    <property type="entry name" value="NPR1/NH1-interacting"/>
</dbReference>
<dbReference type="OrthoDB" id="693542at2759"/>
<dbReference type="PANTHER" id="PTHR33669:SF14">
    <property type="entry name" value="NRR REPRESSOR HOMOLOG 3"/>
    <property type="match status" value="1"/>
</dbReference>
<gene>
    <name evidence="5" type="ORF">E2562_028378</name>
</gene>
<feature type="compositionally biased region" description="Polar residues" evidence="4">
    <location>
        <begin position="7"/>
        <end position="19"/>
    </location>
</feature>
<dbReference type="AlphaFoldDB" id="A0A6G1E3M6"/>
<accession>A0A6G1E3M6</accession>
<sequence length="155" mass="17579">MDLTIPTAHTTSGTSSRDSTILMDRQQPWQQRARKRDRPPPPSAKIRAAPPQGEAPGACAAARGGQEEEVRDEDVDRFFALLADVREMRELWRRNGGEAATKRARVDYDGRKQDQQQLWRPTFVMEDFAFELKGSEVVQAEKFDSVPNLDLSFSM</sequence>
<evidence type="ECO:0000313" key="5">
    <source>
        <dbReference type="EMBL" id="KAF0919092.1"/>
    </source>
</evidence>
<dbReference type="GO" id="GO:0010112">
    <property type="term" value="P:regulation of systemic acquired resistance"/>
    <property type="evidence" value="ECO:0007669"/>
    <property type="project" value="InterPro"/>
</dbReference>
<keyword evidence="3" id="KW-0539">Nucleus</keyword>
<evidence type="ECO:0000256" key="3">
    <source>
        <dbReference type="ARBA" id="ARBA00023242"/>
    </source>
</evidence>
<dbReference type="Pfam" id="PF15699">
    <property type="entry name" value="NPR1_interact"/>
    <property type="match status" value="1"/>
</dbReference>
<reference evidence="5 6" key="1">
    <citation type="submission" date="2019-11" db="EMBL/GenBank/DDBJ databases">
        <title>Whole genome sequence of Oryza granulata.</title>
        <authorList>
            <person name="Li W."/>
        </authorList>
    </citation>
    <scope>NUCLEOTIDE SEQUENCE [LARGE SCALE GENOMIC DNA]</scope>
    <source>
        <strain evidence="6">cv. Menghai</strain>
        <tissue evidence="5">Leaf</tissue>
    </source>
</reference>
<proteinExistence type="inferred from homology"/>